<dbReference type="GO" id="GO:0047134">
    <property type="term" value="F:protein-disulfide reductase [NAD(P)H] activity"/>
    <property type="evidence" value="ECO:0007669"/>
    <property type="project" value="TreeGrafter"/>
</dbReference>
<dbReference type="EMBL" id="CP159290">
    <property type="protein sequence ID" value="XCH29340.1"/>
    <property type="molecule type" value="Genomic_DNA"/>
</dbReference>
<keyword evidence="11" id="KW-0804">Transcription</keyword>
<dbReference type="PANTHER" id="PTHR38839:SF4">
    <property type="entry name" value="TRANSCRIPTIONAL REGULATOR WHIB"/>
    <property type="match status" value="1"/>
</dbReference>
<dbReference type="GO" id="GO:0046872">
    <property type="term" value="F:metal ion binding"/>
    <property type="evidence" value="ECO:0007669"/>
    <property type="project" value="UniProtKB-KW"/>
</dbReference>
<dbReference type="PROSITE" id="PS51674">
    <property type="entry name" value="4FE4S_WBL"/>
    <property type="match status" value="1"/>
</dbReference>
<dbReference type="GO" id="GO:0003677">
    <property type="term" value="F:DNA binding"/>
    <property type="evidence" value="ECO:0007669"/>
    <property type="project" value="UniProtKB-KW"/>
</dbReference>
<keyword evidence="4" id="KW-0004">4Fe-4S</keyword>
<evidence type="ECO:0000256" key="3">
    <source>
        <dbReference type="ARBA" id="ARBA00006597"/>
    </source>
</evidence>
<name>A0AAU8FZT8_9MICO</name>
<evidence type="ECO:0000256" key="5">
    <source>
        <dbReference type="ARBA" id="ARBA00022723"/>
    </source>
</evidence>
<protein>
    <submittedName>
        <fullName evidence="13">WhiB family transcriptional regulator</fullName>
    </submittedName>
</protein>
<evidence type="ECO:0000259" key="12">
    <source>
        <dbReference type="PROSITE" id="PS51674"/>
    </source>
</evidence>
<gene>
    <name evidence="13" type="ORF">ABRQ22_17405</name>
</gene>
<dbReference type="PANTHER" id="PTHR38839">
    <property type="entry name" value="TRANSCRIPTIONAL REGULATOR WHID-RELATED"/>
    <property type="match status" value="1"/>
</dbReference>
<dbReference type="GO" id="GO:0045892">
    <property type="term" value="P:negative regulation of DNA-templated transcription"/>
    <property type="evidence" value="ECO:0007669"/>
    <property type="project" value="TreeGrafter"/>
</dbReference>
<evidence type="ECO:0000256" key="1">
    <source>
        <dbReference type="ARBA" id="ARBA00001966"/>
    </source>
</evidence>
<proteinExistence type="inferred from homology"/>
<comment type="subcellular location">
    <subcellularLocation>
        <location evidence="2">Cytoplasm</location>
    </subcellularLocation>
</comment>
<dbReference type="GO" id="GO:0051539">
    <property type="term" value="F:4 iron, 4 sulfur cluster binding"/>
    <property type="evidence" value="ECO:0007669"/>
    <property type="project" value="UniProtKB-KW"/>
</dbReference>
<keyword evidence="9" id="KW-0238">DNA-binding</keyword>
<evidence type="ECO:0000256" key="10">
    <source>
        <dbReference type="ARBA" id="ARBA00023157"/>
    </source>
</evidence>
<evidence type="ECO:0000313" key="13">
    <source>
        <dbReference type="EMBL" id="XCH29340.1"/>
    </source>
</evidence>
<dbReference type="Pfam" id="PF02467">
    <property type="entry name" value="Whib"/>
    <property type="match status" value="1"/>
</dbReference>
<keyword evidence="8" id="KW-0805">Transcription regulation</keyword>
<feature type="domain" description="4Fe-4S Wbl-type" evidence="12">
    <location>
        <begin position="33"/>
        <end position="88"/>
    </location>
</feature>
<keyword evidence="5" id="KW-0479">Metal-binding</keyword>
<evidence type="ECO:0000256" key="2">
    <source>
        <dbReference type="ARBA" id="ARBA00004496"/>
    </source>
</evidence>
<evidence type="ECO:0000256" key="6">
    <source>
        <dbReference type="ARBA" id="ARBA00023004"/>
    </source>
</evidence>
<evidence type="ECO:0000256" key="4">
    <source>
        <dbReference type="ARBA" id="ARBA00022485"/>
    </source>
</evidence>
<dbReference type="InterPro" id="IPR034768">
    <property type="entry name" value="4FE4S_WBL"/>
</dbReference>
<keyword evidence="10" id="KW-1015">Disulfide bond</keyword>
<comment type="similarity">
    <text evidence="3">Belongs to the WhiB family.</text>
</comment>
<dbReference type="RefSeq" id="WP_353707638.1">
    <property type="nucleotide sequence ID" value="NZ_CP159290.1"/>
</dbReference>
<comment type="cofactor">
    <cofactor evidence="1">
        <name>[4Fe-4S] cluster</name>
        <dbReference type="ChEBI" id="CHEBI:49883"/>
    </cofactor>
</comment>
<dbReference type="InterPro" id="IPR003482">
    <property type="entry name" value="Whib"/>
</dbReference>
<reference evidence="13" key="1">
    <citation type="submission" date="2024-06" db="EMBL/GenBank/DDBJ databases">
        <title>Complete genome sequence of the cellulolytic actinobacterium, Cellulosimicrobium ES-005.</title>
        <authorList>
            <person name="Matthews C.T."/>
            <person name="Underwood K.D."/>
            <person name="Ghanchi K.M."/>
            <person name="Fields S.D."/>
            <person name="Gardner S.G."/>
        </authorList>
    </citation>
    <scope>NUCLEOTIDE SEQUENCE</scope>
    <source>
        <strain evidence="13">ES-005</strain>
    </source>
</reference>
<dbReference type="GO" id="GO:0005737">
    <property type="term" value="C:cytoplasm"/>
    <property type="evidence" value="ECO:0007669"/>
    <property type="project" value="UniProtKB-SubCell"/>
</dbReference>
<evidence type="ECO:0000256" key="8">
    <source>
        <dbReference type="ARBA" id="ARBA00023015"/>
    </source>
</evidence>
<accession>A0AAU8FZT8</accession>
<evidence type="ECO:0000256" key="7">
    <source>
        <dbReference type="ARBA" id="ARBA00023014"/>
    </source>
</evidence>
<keyword evidence="7" id="KW-0411">Iron-sulfur</keyword>
<dbReference type="AlphaFoldDB" id="A0AAU8FZT8"/>
<organism evidence="13">
    <name type="scientific">Cellulosimicrobium sp. ES-005</name>
    <dbReference type="NCBI Taxonomy" id="3163031"/>
    <lineage>
        <taxon>Bacteria</taxon>
        <taxon>Bacillati</taxon>
        <taxon>Actinomycetota</taxon>
        <taxon>Actinomycetes</taxon>
        <taxon>Micrococcales</taxon>
        <taxon>Promicromonosporaceae</taxon>
        <taxon>Cellulosimicrobium</taxon>
    </lineage>
</organism>
<keyword evidence="6" id="KW-0408">Iron</keyword>
<dbReference type="GO" id="GO:0045454">
    <property type="term" value="P:cell redox homeostasis"/>
    <property type="evidence" value="ECO:0007669"/>
    <property type="project" value="TreeGrafter"/>
</dbReference>
<sequence length="106" mass="11687">MSTMRAALGIGPSPAPDTRRNAITTAEHWAGAPCTETDPDLWYSEDHKERAQAAKICATCPLAFECAENGRDEKWGIWGGIDRGEPYRARRTAERARRAARQAEAS</sequence>
<evidence type="ECO:0000256" key="11">
    <source>
        <dbReference type="ARBA" id="ARBA00023163"/>
    </source>
</evidence>
<evidence type="ECO:0000256" key="9">
    <source>
        <dbReference type="ARBA" id="ARBA00023125"/>
    </source>
</evidence>